<keyword evidence="3" id="KW-1185">Reference proteome</keyword>
<protein>
    <submittedName>
        <fullName evidence="2">Uncharacterized protein</fullName>
    </submittedName>
</protein>
<accession>A0A5N6UXL4</accession>
<keyword evidence="1" id="KW-0812">Transmembrane</keyword>
<evidence type="ECO:0000256" key="1">
    <source>
        <dbReference type="SAM" id="Phobius"/>
    </source>
</evidence>
<dbReference type="OrthoDB" id="6500128at2759"/>
<keyword evidence="1" id="KW-0472">Membrane</keyword>
<keyword evidence="1" id="KW-1133">Transmembrane helix</keyword>
<sequence>MSFVQVTQTSSVHFLVLYISISLLQLSFHSANYVGLFHPRSVSHCNRPFLYSSSSQH</sequence>
<gene>
    <name evidence="2" type="ORF">BDV40DRAFT_263125</name>
</gene>
<dbReference type="AlphaFoldDB" id="A0A5N6UXL4"/>
<dbReference type="Proteomes" id="UP000326950">
    <property type="component" value="Unassembled WGS sequence"/>
</dbReference>
<proteinExistence type="predicted"/>
<evidence type="ECO:0000313" key="2">
    <source>
        <dbReference type="EMBL" id="KAE8163418.1"/>
    </source>
</evidence>
<name>A0A5N6UXL4_ASPTM</name>
<dbReference type="EMBL" id="ML738618">
    <property type="protein sequence ID" value="KAE8163418.1"/>
    <property type="molecule type" value="Genomic_DNA"/>
</dbReference>
<feature type="transmembrane region" description="Helical" evidence="1">
    <location>
        <begin position="12"/>
        <end position="34"/>
    </location>
</feature>
<evidence type="ECO:0000313" key="3">
    <source>
        <dbReference type="Proteomes" id="UP000326950"/>
    </source>
</evidence>
<organism evidence="2 3">
    <name type="scientific">Aspergillus tamarii</name>
    <dbReference type="NCBI Taxonomy" id="41984"/>
    <lineage>
        <taxon>Eukaryota</taxon>
        <taxon>Fungi</taxon>
        <taxon>Dikarya</taxon>
        <taxon>Ascomycota</taxon>
        <taxon>Pezizomycotina</taxon>
        <taxon>Eurotiomycetes</taxon>
        <taxon>Eurotiomycetidae</taxon>
        <taxon>Eurotiales</taxon>
        <taxon>Aspergillaceae</taxon>
        <taxon>Aspergillus</taxon>
        <taxon>Aspergillus subgen. Circumdati</taxon>
    </lineage>
</organism>
<reference evidence="2 3" key="1">
    <citation type="submission" date="2019-04" db="EMBL/GenBank/DDBJ databases">
        <title>Friends and foes A comparative genomics study of 23 Aspergillus species from section Flavi.</title>
        <authorList>
            <consortium name="DOE Joint Genome Institute"/>
            <person name="Kjaerbolling I."/>
            <person name="Vesth T."/>
            <person name="Frisvad J.C."/>
            <person name="Nybo J.L."/>
            <person name="Theobald S."/>
            <person name="Kildgaard S."/>
            <person name="Isbrandt T."/>
            <person name="Kuo A."/>
            <person name="Sato A."/>
            <person name="Lyhne E.K."/>
            <person name="Kogle M.E."/>
            <person name="Wiebenga A."/>
            <person name="Kun R.S."/>
            <person name="Lubbers R.J."/>
            <person name="Makela M.R."/>
            <person name="Barry K."/>
            <person name="Chovatia M."/>
            <person name="Clum A."/>
            <person name="Daum C."/>
            <person name="Haridas S."/>
            <person name="He G."/>
            <person name="LaButti K."/>
            <person name="Lipzen A."/>
            <person name="Mondo S."/>
            <person name="Riley R."/>
            <person name="Salamov A."/>
            <person name="Simmons B.A."/>
            <person name="Magnuson J.K."/>
            <person name="Henrissat B."/>
            <person name="Mortensen U.H."/>
            <person name="Larsen T.O."/>
            <person name="Devries R.P."/>
            <person name="Grigoriev I.V."/>
            <person name="Machida M."/>
            <person name="Baker S.E."/>
            <person name="Andersen M.R."/>
        </authorList>
    </citation>
    <scope>NUCLEOTIDE SEQUENCE [LARGE SCALE GENOMIC DNA]</scope>
    <source>
        <strain evidence="2 3">CBS 117626</strain>
    </source>
</reference>